<evidence type="ECO:0000256" key="5">
    <source>
        <dbReference type="ARBA" id="ARBA00023136"/>
    </source>
</evidence>
<feature type="transmembrane region" description="Helical" evidence="6">
    <location>
        <begin position="339"/>
        <end position="358"/>
    </location>
</feature>
<feature type="transmembrane region" description="Helical" evidence="6">
    <location>
        <begin position="754"/>
        <end position="772"/>
    </location>
</feature>
<feature type="transmembrane region" description="Helical" evidence="6">
    <location>
        <begin position="724"/>
        <end position="742"/>
    </location>
</feature>
<keyword evidence="3 6" id="KW-0812">Transmembrane</keyword>
<dbReference type="EMBL" id="JXRA01000064">
    <property type="protein sequence ID" value="KIO76417.1"/>
    <property type="molecule type" value="Genomic_DNA"/>
</dbReference>
<dbReference type="InterPro" id="IPR050250">
    <property type="entry name" value="Macrolide_Exporter_MacB"/>
</dbReference>
<feature type="domain" description="MacB-like periplasmic core" evidence="8">
    <location>
        <begin position="21"/>
        <end position="245"/>
    </location>
</feature>
<organism evidence="9 10">
    <name type="scientific">Pedobacter lusitanus</name>
    <dbReference type="NCBI Taxonomy" id="1503925"/>
    <lineage>
        <taxon>Bacteria</taxon>
        <taxon>Pseudomonadati</taxon>
        <taxon>Bacteroidota</taxon>
        <taxon>Sphingobacteriia</taxon>
        <taxon>Sphingobacteriales</taxon>
        <taxon>Sphingobacteriaceae</taxon>
        <taxon>Pedobacter</taxon>
    </lineage>
</organism>
<dbReference type="Proteomes" id="UP000032049">
    <property type="component" value="Unassembled WGS sequence"/>
</dbReference>
<dbReference type="PANTHER" id="PTHR30572">
    <property type="entry name" value="MEMBRANE COMPONENT OF TRANSPORTER-RELATED"/>
    <property type="match status" value="1"/>
</dbReference>
<keyword evidence="4 6" id="KW-1133">Transmembrane helix</keyword>
<evidence type="ECO:0000256" key="1">
    <source>
        <dbReference type="ARBA" id="ARBA00004651"/>
    </source>
</evidence>
<reference evidence="9 10" key="1">
    <citation type="submission" date="2015-01" db="EMBL/GenBank/DDBJ databases">
        <title>Draft genome sequence of Pedobacter sp. NL19 isolated from sludge of an effluent treatment pond in an abandoned uranium mine.</title>
        <authorList>
            <person name="Santos T."/>
            <person name="Caetano T."/>
            <person name="Covas C."/>
            <person name="Cruz A."/>
            <person name="Mendo S."/>
        </authorList>
    </citation>
    <scope>NUCLEOTIDE SEQUENCE [LARGE SCALE GENOMIC DNA]</scope>
    <source>
        <strain evidence="9 10">NL19</strain>
    </source>
</reference>
<keyword evidence="5 6" id="KW-0472">Membrane</keyword>
<evidence type="ECO:0000256" key="2">
    <source>
        <dbReference type="ARBA" id="ARBA00022475"/>
    </source>
</evidence>
<dbReference type="Pfam" id="PF02687">
    <property type="entry name" value="FtsX"/>
    <property type="match status" value="2"/>
</dbReference>
<feature type="transmembrane region" description="Helical" evidence="6">
    <location>
        <begin position="287"/>
        <end position="307"/>
    </location>
</feature>
<protein>
    <submittedName>
        <fullName evidence="9">Transporter permease</fullName>
    </submittedName>
</protein>
<dbReference type="GO" id="GO:0005886">
    <property type="term" value="C:plasma membrane"/>
    <property type="evidence" value="ECO:0007669"/>
    <property type="project" value="UniProtKB-SubCell"/>
</dbReference>
<accession>A0A0D0GGM1</accession>
<feature type="transmembrane region" description="Helical" evidence="6">
    <location>
        <begin position="20"/>
        <end position="41"/>
    </location>
</feature>
<dbReference type="STRING" id="1503925.TH53_15225"/>
<dbReference type="AlphaFoldDB" id="A0A0D0GGM1"/>
<gene>
    <name evidence="9" type="ORF">TH53_15225</name>
</gene>
<evidence type="ECO:0000259" key="8">
    <source>
        <dbReference type="Pfam" id="PF12704"/>
    </source>
</evidence>
<dbReference type="GO" id="GO:0022857">
    <property type="term" value="F:transmembrane transporter activity"/>
    <property type="evidence" value="ECO:0007669"/>
    <property type="project" value="TreeGrafter"/>
</dbReference>
<evidence type="ECO:0000256" key="4">
    <source>
        <dbReference type="ARBA" id="ARBA00022989"/>
    </source>
</evidence>
<feature type="transmembrane region" description="Helical" evidence="6">
    <location>
        <begin position="671"/>
        <end position="692"/>
    </location>
</feature>
<dbReference type="PANTHER" id="PTHR30572:SF18">
    <property type="entry name" value="ABC-TYPE MACROLIDE FAMILY EXPORT SYSTEM PERMEASE COMPONENT 2"/>
    <property type="match status" value="1"/>
</dbReference>
<evidence type="ECO:0000256" key="3">
    <source>
        <dbReference type="ARBA" id="ARBA00022692"/>
    </source>
</evidence>
<dbReference type="RefSeq" id="WP_041883147.1">
    <property type="nucleotide sequence ID" value="NZ_CP157278.1"/>
</dbReference>
<feature type="transmembrane region" description="Helical" evidence="6">
    <location>
        <begin position="421"/>
        <end position="445"/>
    </location>
</feature>
<comment type="subcellular location">
    <subcellularLocation>
        <location evidence="1">Cell membrane</location>
        <topology evidence="1">Multi-pass membrane protein</topology>
    </subcellularLocation>
</comment>
<sequence length="791" mass="88521">MFQHHLLLIYRNFKKYKSSFFINLVGLTAGLTCALLIYLWVNDELSMDKFQAKGNQLYQVMENETTDAGVKTTDNTAGLLGETLLKEMPEVEDAVMVSPAYWIAFSKLSVKNNTGIKGGGLFAGKNFFKIFSYPLISGNISQVLNSKNSIAISERMAMKLFHSTDVLGKEIKWENSDMKNENHALISGVFKDIPASSSTRFDFVVSMDLLMVPESGLRAWTNHGPNTFIVLKKDAVPETFSAKIKHFMKSKGVDRRDLFIRSYSDSYLYDKYENGQQVGGRIEYVKLFSLIAVFILIIACVNFMNLATARASVRMKEVGIKKVMGASRRSLIMQYMGESLFLTFLSLFISLLFVELLLPQFNEITGKNLSLHFELKLVLALTGITIFTGIISGSYPALYLSGFNPAAALKGKLSHTAGALWTRQGLVIFQFTLSVILIVSVLVVYKQIEFVQHAQVGYQKDNVLYIEAEGKLKNNAGSFITEVRNIPGVINASSMDKRFIGDVKGTIGDFNWEGRDPKQVIYFQFAGINSGLIETMGMEMTQGRSFSGKFGADSTKVIMNEAGIKIMGLKNPVGKIFTLWGKELQIVGVMKDVHFESLHEVVKPMFFTYNAKNTNRIMIKIKAGQEKEVIAAVGQLYKDFNSGAHLEYKFLDQDFQEQYVAENRVSLLSRYFALLAVVISCLGLFGLASFTAQRKLKEIGVRKVLGASEWGIIYSLSRDFIKPVLLAILIALPLSYVVTRHWLDTFAYRIDLQLWYFAGAGFLALLVSWLTVSVQAIKAGMKNPVACLRDE</sequence>
<keyword evidence="2" id="KW-1003">Cell membrane</keyword>
<dbReference type="Pfam" id="PF12704">
    <property type="entry name" value="MacB_PCD"/>
    <property type="match status" value="1"/>
</dbReference>
<feature type="domain" description="ABC3 transporter permease C-terminal" evidence="7">
    <location>
        <begin position="290"/>
        <end position="405"/>
    </location>
</feature>
<feature type="domain" description="ABC3 transporter permease C-terminal" evidence="7">
    <location>
        <begin position="672"/>
        <end position="783"/>
    </location>
</feature>
<feature type="transmembrane region" description="Helical" evidence="6">
    <location>
        <begin position="378"/>
        <end position="400"/>
    </location>
</feature>
<dbReference type="InterPro" id="IPR003838">
    <property type="entry name" value="ABC3_permease_C"/>
</dbReference>
<dbReference type="InterPro" id="IPR025857">
    <property type="entry name" value="MacB_PCD"/>
</dbReference>
<name>A0A0D0GGM1_9SPHI</name>
<comment type="caution">
    <text evidence="9">The sequence shown here is derived from an EMBL/GenBank/DDBJ whole genome shotgun (WGS) entry which is preliminary data.</text>
</comment>
<dbReference type="OrthoDB" id="1451596at2"/>
<evidence type="ECO:0000313" key="10">
    <source>
        <dbReference type="Proteomes" id="UP000032049"/>
    </source>
</evidence>
<keyword evidence="10" id="KW-1185">Reference proteome</keyword>
<evidence type="ECO:0000313" key="9">
    <source>
        <dbReference type="EMBL" id="KIO76417.1"/>
    </source>
</evidence>
<evidence type="ECO:0000256" key="6">
    <source>
        <dbReference type="SAM" id="Phobius"/>
    </source>
</evidence>
<evidence type="ECO:0000259" key="7">
    <source>
        <dbReference type="Pfam" id="PF02687"/>
    </source>
</evidence>
<proteinExistence type="predicted"/>